<comment type="caution">
    <text evidence="1">The sequence shown here is derived from an EMBL/GenBank/DDBJ whole genome shotgun (WGS) entry which is preliminary data.</text>
</comment>
<protein>
    <submittedName>
        <fullName evidence="1">Uncharacterized protein</fullName>
    </submittedName>
</protein>
<evidence type="ECO:0000313" key="1">
    <source>
        <dbReference type="EMBL" id="POZ51934.1"/>
    </source>
</evidence>
<dbReference type="Proteomes" id="UP000237423">
    <property type="component" value="Unassembled WGS sequence"/>
</dbReference>
<name>A0A2S5CMB3_9GAMM</name>
<evidence type="ECO:0000313" key="2">
    <source>
        <dbReference type="Proteomes" id="UP000237423"/>
    </source>
</evidence>
<proteinExistence type="predicted"/>
<dbReference type="RefSeq" id="WP_103974263.1">
    <property type="nucleotide sequence ID" value="NZ_PGFZ01000004.1"/>
</dbReference>
<reference evidence="1 2" key="1">
    <citation type="submission" date="2017-11" db="EMBL/GenBank/DDBJ databases">
        <title>Draft Genome Sequence of Methylobacter psychrotolerans Sph1T, an Obligate Methanotroph from Low-Temperature Environments.</title>
        <authorList>
            <person name="Oshkin I.Y."/>
            <person name="Miroshnikov K."/>
            <person name="Belova S.E."/>
            <person name="Korzhenkov A."/>
            <person name="Toshchakov S.V."/>
            <person name="Dedysh S.N."/>
        </authorList>
    </citation>
    <scope>NUCLEOTIDE SEQUENCE [LARGE SCALE GENOMIC DNA]</scope>
    <source>
        <strain evidence="1 2">Sph1</strain>
    </source>
</reference>
<sequence>MSFVRERVSDADAEKYGFEALSKVLRTPVFHLKQCWTIDREQNIFLSWLRSGREDYFAEQDFLLWWDGAPIKIFILGSSKEASPGKTVTTWESPGLQIPENFRHTREEVICVLKDALKVFKTAGYYGQQEDRTVVFKF</sequence>
<dbReference type="AlphaFoldDB" id="A0A2S5CMB3"/>
<accession>A0A2S5CMB3</accession>
<organism evidence="1 2">
    <name type="scientific">Methylovulum psychrotolerans</name>
    <dbReference type="NCBI Taxonomy" id="1704499"/>
    <lineage>
        <taxon>Bacteria</taxon>
        <taxon>Pseudomonadati</taxon>
        <taxon>Pseudomonadota</taxon>
        <taxon>Gammaproteobacteria</taxon>
        <taxon>Methylococcales</taxon>
        <taxon>Methylococcaceae</taxon>
        <taxon>Methylovulum</taxon>
    </lineage>
</organism>
<gene>
    <name evidence="1" type="ORF">AADEFJLK_02154</name>
</gene>
<dbReference type="EMBL" id="PGFZ01000004">
    <property type="protein sequence ID" value="POZ51934.1"/>
    <property type="molecule type" value="Genomic_DNA"/>
</dbReference>